<comment type="caution">
    <text evidence="5">The sequence shown here is derived from an EMBL/GenBank/DDBJ whole genome shotgun (WGS) entry which is preliminary data.</text>
</comment>
<keyword evidence="6" id="KW-1185">Reference proteome</keyword>
<evidence type="ECO:0000313" key="6">
    <source>
        <dbReference type="Proteomes" id="UP000449846"/>
    </source>
</evidence>
<evidence type="ECO:0000256" key="3">
    <source>
        <dbReference type="ARBA" id="ARBA00023163"/>
    </source>
</evidence>
<dbReference type="InterPro" id="IPR011711">
    <property type="entry name" value="GntR_C"/>
</dbReference>
<dbReference type="PROSITE" id="PS50949">
    <property type="entry name" value="HTH_GNTR"/>
    <property type="match status" value="1"/>
</dbReference>
<dbReference type="AlphaFoldDB" id="A0A844HSZ6"/>
<dbReference type="PRINTS" id="PR00035">
    <property type="entry name" value="HTHGNTR"/>
</dbReference>
<dbReference type="InterPro" id="IPR036388">
    <property type="entry name" value="WH-like_DNA-bd_sf"/>
</dbReference>
<evidence type="ECO:0000259" key="4">
    <source>
        <dbReference type="PROSITE" id="PS50949"/>
    </source>
</evidence>
<dbReference type="CDD" id="cd07377">
    <property type="entry name" value="WHTH_GntR"/>
    <property type="match status" value="1"/>
</dbReference>
<dbReference type="Pfam" id="PF07729">
    <property type="entry name" value="FCD"/>
    <property type="match status" value="1"/>
</dbReference>
<name>A0A844HSZ6_9RHOB</name>
<dbReference type="OrthoDB" id="9028214at2"/>
<organism evidence="5 6">
    <name type="scientific">Paracoccus litorisediminis</name>
    <dbReference type="NCBI Taxonomy" id="2006130"/>
    <lineage>
        <taxon>Bacteria</taxon>
        <taxon>Pseudomonadati</taxon>
        <taxon>Pseudomonadota</taxon>
        <taxon>Alphaproteobacteria</taxon>
        <taxon>Rhodobacterales</taxon>
        <taxon>Paracoccaceae</taxon>
        <taxon>Paracoccus</taxon>
    </lineage>
</organism>
<dbReference type="GO" id="GO:0003700">
    <property type="term" value="F:DNA-binding transcription factor activity"/>
    <property type="evidence" value="ECO:0007669"/>
    <property type="project" value="InterPro"/>
</dbReference>
<dbReference type="Pfam" id="PF00392">
    <property type="entry name" value="GntR"/>
    <property type="match status" value="1"/>
</dbReference>
<keyword evidence="2" id="KW-0238">DNA-binding</keyword>
<dbReference type="InterPro" id="IPR008920">
    <property type="entry name" value="TF_FadR/GntR_C"/>
</dbReference>
<dbReference type="InterPro" id="IPR036390">
    <property type="entry name" value="WH_DNA-bd_sf"/>
</dbReference>
<dbReference type="Proteomes" id="UP000449846">
    <property type="component" value="Unassembled WGS sequence"/>
</dbReference>
<protein>
    <submittedName>
        <fullName evidence="5">FCD domain-containing protein</fullName>
    </submittedName>
</protein>
<keyword evidence="3" id="KW-0804">Transcription</keyword>
<accession>A0A844HSZ6</accession>
<evidence type="ECO:0000313" key="5">
    <source>
        <dbReference type="EMBL" id="MTH60721.1"/>
    </source>
</evidence>
<dbReference type="RefSeq" id="WP_155040666.1">
    <property type="nucleotide sequence ID" value="NZ_JBHGCD010000038.1"/>
</dbReference>
<dbReference type="SUPFAM" id="SSF46785">
    <property type="entry name" value="Winged helix' DNA-binding domain"/>
    <property type="match status" value="1"/>
</dbReference>
<evidence type="ECO:0000256" key="2">
    <source>
        <dbReference type="ARBA" id="ARBA00023125"/>
    </source>
</evidence>
<dbReference type="SMART" id="SM00895">
    <property type="entry name" value="FCD"/>
    <property type="match status" value="1"/>
</dbReference>
<dbReference type="InterPro" id="IPR000524">
    <property type="entry name" value="Tscrpt_reg_HTH_GntR"/>
</dbReference>
<dbReference type="PANTHER" id="PTHR43537">
    <property type="entry name" value="TRANSCRIPTIONAL REGULATOR, GNTR FAMILY"/>
    <property type="match status" value="1"/>
</dbReference>
<dbReference type="PANTHER" id="PTHR43537:SF44">
    <property type="entry name" value="GNTR FAMILY REGULATORY PROTEIN"/>
    <property type="match status" value="1"/>
</dbReference>
<feature type="domain" description="HTH gntR-type" evidence="4">
    <location>
        <begin position="12"/>
        <end position="80"/>
    </location>
</feature>
<evidence type="ECO:0000256" key="1">
    <source>
        <dbReference type="ARBA" id="ARBA00023015"/>
    </source>
</evidence>
<proteinExistence type="predicted"/>
<dbReference type="EMBL" id="WMIG01000010">
    <property type="protein sequence ID" value="MTH60721.1"/>
    <property type="molecule type" value="Genomic_DNA"/>
</dbReference>
<reference evidence="5 6" key="1">
    <citation type="submission" date="2019-11" db="EMBL/GenBank/DDBJ databases">
        <authorList>
            <person name="Dong K."/>
        </authorList>
    </citation>
    <scope>NUCLEOTIDE SEQUENCE [LARGE SCALE GENOMIC DNA]</scope>
    <source>
        <strain evidence="5 6">NBRC 112902</strain>
    </source>
</reference>
<gene>
    <name evidence="5" type="ORF">GL300_16015</name>
</gene>
<dbReference type="GO" id="GO:0003677">
    <property type="term" value="F:DNA binding"/>
    <property type="evidence" value="ECO:0007669"/>
    <property type="project" value="UniProtKB-KW"/>
</dbReference>
<sequence>MTQGFGQISRNEHLPARIASQFAERIHRGDIKPGDKLPTEHAMAQTFGVSRTVIREAIAQLRNEGLVETRQGVGAFVVERQARHIRLGDGEQMNKHDFTDLFQLRVPLEIEAAGLAAVNHTPPQLELLDAALARMSQSQDWNTEGVAADLEFHRIIALATGNAYFDQFISAIADRVGHVIMAAREQILFDEIMAITIDEHMAIRDAIRARDPLAARRAMRQHLTGSASRVGMELEFFN</sequence>
<dbReference type="SUPFAM" id="SSF48008">
    <property type="entry name" value="GntR ligand-binding domain-like"/>
    <property type="match status" value="1"/>
</dbReference>
<dbReference type="SMART" id="SM00345">
    <property type="entry name" value="HTH_GNTR"/>
    <property type="match status" value="1"/>
</dbReference>
<dbReference type="Gene3D" id="1.10.10.10">
    <property type="entry name" value="Winged helix-like DNA-binding domain superfamily/Winged helix DNA-binding domain"/>
    <property type="match status" value="1"/>
</dbReference>
<dbReference type="Gene3D" id="1.20.120.530">
    <property type="entry name" value="GntR ligand-binding domain-like"/>
    <property type="match status" value="1"/>
</dbReference>
<keyword evidence="1" id="KW-0805">Transcription regulation</keyword>